<dbReference type="PRINTS" id="PR00080">
    <property type="entry name" value="SDRFAMILY"/>
</dbReference>
<dbReference type="PANTHER" id="PTHR43639">
    <property type="entry name" value="OXIDOREDUCTASE, SHORT-CHAIN DEHYDROGENASE/REDUCTASE FAMILY (AFU_ORTHOLOGUE AFUA_5G02870)"/>
    <property type="match status" value="1"/>
</dbReference>
<evidence type="ECO:0000313" key="4">
    <source>
        <dbReference type="Proteomes" id="UP000008743"/>
    </source>
</evidence>
<comment type="similarity">
    <text evidence="1">Belongs to the short-chain dehydrogenases/reductases (SDR) family.</text>
</comment>
<dbReference type="STRING" id="595528.A0A0D2WNZ2"/>
<dbReference type="EMBL" id="KE346363">
    <property type="protein sequence ID" value="KJE92248.1"/>
    <property type="molecule type" value="Genomic_DNA"/>
</dbReference>
<dbReference type="RefSeq" id="XP_004364091.1">
    <property type="nucleotide sequence ID" value="XM_004364034.1"/>
</dbReference>
<dbReference type="FunFam" id="3.40.50.720:FF:000084">
    <property type="entry name" value="Short-chain dehydrogenase reductase"/>
    <property type="match status" value="1"/>
</dbReference>
<sequence>MSLNSQLLNGKVAIVTGASRGIGREIALHLGAQGAAVIVNYASNANAAKEVVDAITKAGGRATAVQASIGRDISQGNKLVQAAVDAYGGLDILVNNAGVYLGGAGSEGVTEEQFDEMFAVNSKGPFFLLRAASKVIRNNGRIVNISSASLASGAVSLFGAYAPSKAPLHEYTKLFAAELAGRGVTVNTVMPGFTATDMLSDKILEIAKASSLFKRVGTVEDVAVVVDFLVSPTNNWTTAQSLHVSGGGTLSR</sequence>
<dbReference type="OrthoDB" id="47007at2759"/>
<dbReference type="InterPro" id="IPR036291">
    <property type="entry name" value="NAD(P)-bd_dom_sf"/>
</dbReference>
<dbReference type="GO" id="GO:0016491">
    <property type="term" value="F:oxidoreductase activity"/>
    <property type="evidence" value="ECO:0007669"/>
    <property type="project" value="UniProtKB-KW"/>
</dbReference>
<evidence type="ECO:0000313" key="3">
    <source>
        <dbReference type="EMBL" id="KJE92248.1"/>
    </source>
</evidence>
<reference evidence="4" key="1">
    <citation type="submission" date="2011-02" db="EMBL/GenBank/DDBJ databases">
        <title>The Genome Sequence of Capsaspora owczarzaki ATCC 30864.</title>
        <authorList>
            <person name="Russ C."/>
            <person name="Cuomo C."/>
            <person name="Burger G."/>
            <person name="Gray M.W."/>
            <person name="Holland P.W.H."/>
            <person name="King N."/>
            <person name="Lang F.B.F."/>
            <person name="Roger A.J."/>
            <person name="Ruiz-Trillo I."/>
            <person name="Young S.K."/>
            <person name="Zeng Q."/>
            <person name="Gargeya S."/>
            <person name="Alvarado L."/>
            <person name="Berlin A."/>
            <person name="Chapman S.B."/>
            <person name="Chen Z."/>
            <person name="Freedman E."/>
            <person name="Gellesch M."/>
            <person name="Goldberg J."/>
            <person name="Griggs A."/>
            <person name="Gujja S."/>
            <person name="Heilman E."/>
            <person name="Heiman D."/>
            <person name="Howarth C."/>
            <person name="Mehta T."/>
            <person name="Neiman D."/>
            <person name="Pearson M."/>
            <person name="Roberts A."/>
            <person name="Saif S."/>
            <person name="Shea T."/>
            <person name="Shenoy N."/>
            <person name="Sisk P."/>
            <person name="Stolte C."/>
            <person name="Sykes S."/>
            <person name="White J."/>
            <person name="Yandava C."/>
            <person name="Haas B."/>
            <person name="Nusbaum C."/>
            <person name="Birren B."/>
        </authorList>
    </citation>
    <scope>NUCLEOTIDE SEQUENCE</scope>
    <source>
        <strain evidence="4">ATCC 30864</strain>
    </source>
</reference>
<dbReference type="SUPFAM" id="SSF51735">
    <property type="entry name" value="NAD(P)-binding Rossmann-fold domains"/>
    <property type="match status" value="1"/>
</dbReference>
<accession>A0A0D2WNZ2</accession>
<evidence type="ECO:0000256" key="1">
    <source>
        <dbReference type="ARBA" id="ARBA00006484"/>
    </source>
</evidence>
<keyword evidence="4" id="KW-1185">Reference proteome</keyword>
<dbReference type="InParanoid" id="A0A0D2WNZ2"/>
<dbReference type="OMA" id="FCDPLTM"/>
<dbReference type="PRINTS" id="PR00081">
    <property type="entry name" value="GDHRDH"/>
</dbReference>
<proteinExistence type="inferred from homology"/>
<organism evidence="3 4">
    <name type="scientific">Capsaspora owczarzaki (strain ATCC 30864)</name>
    <dbReference type="NCBI Taxonomy" id="595528"/>
    <lineage>
        <taxon>Eukaryota</taxon>
        <taxon>Filasterea</taxon>
        <taxon>Capsaspora</taxon>
    </lineage>
</organism>
<dbReference type="PANTHER" id="PTHR43639:SF1">
    <property type="entry name" value="SHORT-CHAIN DEHYDROGENASE_REDUCTASE FAMILY PROTEIN"/>
    <property type="match status" value="1"/>
</dbReference>
<evidence type="ECO:0000256" key="2">
    <source>
        <dbReference type="ARBA" id="ARBA00023002"/>
    </source>
</evidence>
<dbReference type="Gene3D" id="3.40.50.720">
    <property type="entry name" value="NAD(P)-binding Rossmann-like Domain"/>
    <property type="match status" value="1"/>
</dbReference>
<dbReference type="PhylomeDB" id="A0A0D2WNZ2"/>
<dbReference type="Pfam" id="PF13561">
    <property type="entry name" value="adh_short_C2"/>
    <property type="match status" value="1"/>
</dbReference>
<dbReference type="eggNOG" id="KOG0725">
    <property type="taxonomic scope" value="Eukaryota"/>
</dbReference>
<dbReference type="InterPro" id="IPR002347">
    <property type="entry name" value="SDR_fam"/>
</dbReference>
<dbReference type="AlphaFoldDB" id="A0A0D2WNZ2"/>
<keyword evidence="2" id="KW-0560">Oxidoreductase</keyword>
<dbReference type="Proteomes" id="UP000008743">
    <property type="component" value="Unassembled WGS sequence"/>
</dbReference>
<gene>
    <name evidence="3" type="ORF">CAOG_003252</name>
</gene>
<name>A0A0D2WNZ2_CAPO3</name>
<protein>
    <submittedName>
        <fullName evidence="3">3-oxoacyl-(Acyl-carrier-protein) reductase</fullName>
    </submittedName>
</protein>